<dbReference type="EMBL" id="BARW01025595">
    <property type="protein sequence ID" value="GAJ10286.1"/>
    <property type="molecule type" value="Genomic_DNA"/>
</dbReference>
<accession>X1VAK5</accession>
<name>X1VAK5_9ZZZZ</name>
<protein>
    <submittedName>
        <fullName evidence="1">Uncharacterized protein</fullName>
    </submittedName>
</protein>
<organism evidence="1">
    <name type="scientific">marine sediment metagenome</name>
    <dbReference type="NCBI Taxonomy" id="412755"/>
    <lineage>
        <taxon>unclassified sequences</taxon>
        <taxon>metagenomes</taxon>
        <taxon>ecological metagenomes</taxon>
    </lineage>
</organism>
<proteinExistence type="predicted"/>
<gene>
    <name evidence="1" type="ORF">S12H4_41915</name>
</gene>
<feature type="non-terminal residue" evidence="1">
    <location>
        <position position="1"/>
    </location>
</feature>
<evidence type="ECO:0000313" key="1">
    <source>
        <dbReference type="EMBL" id="GAJ10286.1"/>
    </source>
</evidence>
<sequence>GNYQLVPESNSCHQGLRMLPRGSRLRLALAWVTNKVWFSPRE</sequence>
<reference evidence="1" key="1">
    <citation type="journal article" date="2014" name="Front. Microbiol.">
        <title>High frequency of phylogenetically diverse reductive dehalogenase-homologous genes in deep subseafloor sedimentary metagenomes.</title>
        <authorList>
            <person name="Kawai M."/>
            <person name="Futagami T."/>
            <person name="Toyoda A."/>
            <person name="Takaki Y."/>
            <person name="Nishi S."/>
            <person name="Hori S."/>
            <person name="Arai W."/>
            <person name="Tsubouchi T."/>
            <person name="Morono Y."/>
            <person name="Uchiyama I."/>
            <person name="Ito T."/>
            <person name="Fujiyama A."/>
            <person name="Inagaki F."/>
            <person name="Takami H."/>
        </authorList>
    </citation>
    <scope>NUCLEOTIDE SEQUENCE</scope>
    <source>
        <strain evidence="1">Expedition CK06-06</strain>
    </source>
</reference>
<comment type="caution">
    <text evidence="1">The sequence shown here is derived from an EMBL/GenBank/DDBJ whole genome shotgun (WGS) entry which is preliminary data.</text>
</comment>
<dbReference type="AlphaFoldDB" id="X1VAK5"/>